<dbReference type="CDD" id="cd07185">
    <property type="entry name" value="OmpA_C-like"/>
    <property type="match status" value="1"/>
</dbReference>
<dbReference type="PANTHER" id="PTHR30329">
    <property type="entry name" value="STATOR ELEMENT OF FLAGELLAR MOTOR COMPLEX"/>
    <property type="match status" value="1"/>
</dbReference>
<evidence type="ECO:0000256" key="5">
    <source>
        <dbReference type="SAM" id="Coils"/>
    </source>
</evidence>
<dbReference type="PROSITE" id="PS51123">
    <property type="entry name" value="OMPA_2"/>
    <property type="match status" value="1"/>
</dbReference>
<dbReference type="GO" id="GO:0009279">
    <property type="term" value="C:cell outer membrane"/>
    <property type="evidence" value="ECO:0007669"/>
    <property type="project" value="UniProtKB-SubCell"/>
</dbReference>
<name>A0A829Y7X9_9GAMM</name>
<feature type="chain" id="PRO_5032676725" description="OmpA-like domain-containing protein" evidence="6">
    <location>
        <begin position="23"/>
        <end position="485"/>
    </location>
</feature>
<dbReference type="Gene3D" id="1.20.1270.390">
    <property type="match status" value="1"/>
</dbReference>
<dbReference type="InterPro" id="IPR036737">
    <property type="entry name" value="OmpA-like_sf"/>
</dbReference>
<evidence type="ECO:0000313" key="8">
    <source>
        <dbReference type="EMBL" id="GFE79377.1"/>
    </source>
</evidence>
<comment type="subcellular location">
    <subcellularLocation>
        <location evidence="1">Cell outer membrane</location>
    </subcellularLocation>
</comment>
<dbReference type="AlphaFoldDB" id="A0A829Y7X9"/>
<evidence type="ECO:0000259" key="7">
    <source>
        <dbReference type="PROSITE" id="PS51123"/>
    </source>
</evidence>
<dbReference type="EMBL" id="BLJN01000001">
    <property type="protein sequence ID" value="GFE79377.1"/>
    <property type="molecule type" value="Genomic_DNA"/>
</dbReference>
<comment type="caution">
    <text evidence="8">The sequence shown here is derived from an EMBL/GenBank/DDBJ whole genome shotgun (WGS) entry which is preliminary data.</text>
</comment>
<dbReference type="Pfam" id="PF00691">
    <property type="entry name" value="OmpA"/>
    <property type="match status" value="1"/>
</dbReference>
<dbReference type="PANTHER" id="PTHR30329:SF21">
    <property type="entry name" value="LIPOPROTEIN YIAD-RELATED"/>
    <property type="match status" value="1"/>
</dbReference>
<proteinExistence type="predicted"/>
<dbReference type="PRINTS" id="PR01021">
    <property type="entry name" value="OMPADOMAIN"/>
</dbReference>
<evidence type="ECO:0000313" key="9">
    <source>
        <dbReference type="Proteomes" id="UP000445000"/>
    </source>
</evidence>
<evidence type="ECO:0000256" key="4">
    <source>
        <dbReference type="PROSITE-ProRule" id="PRU00473"/>
    </source>
</evidence>
<organism evidence="8 9">
    <name type="scientific">Steroidobacter agaridevorans</name>
    <dbReference type="NCBI Taxonomy" id="2695856"/>
    <lineage>
        <taxon>Bacteria</taxon>
        <taxon>Pseudomonadati</taxon>
        <taxon>Pseudomonadota</taxon>
        <taxon>Gammaproteobacteria</taxon>
        <taxon>Steroidobacterales</taxon>
        <taxon>Steroidobacteraceae</taxon>
        <taxon>Steroidobacter</taxon>
    </lineage>
</organism>
<dbReference type="RefSeq" id="WP_161811050.1">
    <property type="nucleotide sequence ID" value="NZ_BLJN01000001.1"/>
</dbReference>
<sequence>MLQLFALIVVVFLSFGALPASAAGNLDAAALAAAVEKGRAEQLDVLAPRTFAAAVQASQNATKEAERGRGTEKVAARVQEGEAALQKARTVATNARQTLGGVIKTRQDALVAEAPKFSGEAWTKANDRFLQAMRENESGDLPNAQKRAAEAEVLLRDAELIGIKGGILNEARNLIAQADEAKVERYAPRTLQSAKRHLAEAEQEIQRNRYDVAQPRKLAAQARYDARHATYLAAQVQRVMQQEKDDQAGIEALILSWEEPLQRIADDMELDIRFDEGHQAPMKELGEYAQQRTAEVRRLKQELQDREEQIAALNNQLKRVESRLGGESQERIALQRQVDAQAQLRANIAAIEASFSSDEARVYRQGEHVVMSLLGINFPSGRSTIDGSSAALMKKVQSALARFPDATVVVEGHTDANGSDSANLILSQDRADAVKQYLVSQFGANAEKVSSIGYGEARPVATNETAAGRARNRRIDLVIHVQGSG</sequence>
<evidence type="ECO:0000256" key="6">
    <source>
        <dbReference type="SAM" id="SignalP"/>
    </source>
</evidence>
<dbReference type="InterPro" id="IPR006664">
    <property type="entry name" value="OMP_bac"/>
</dbReference>
<keyword evidence="3" id="KW-0998">Cell outer membrane</keyword>
<protein>
    <recommendedName>
        <fullName evidence="7">OmpA-like domain-containing protein</fullName>
    </recommendedName>
</protein>
<accession>A0A829Y7X9</accession>
<feature type="coiled-coil region" evidence="5">
    <location>
        <begin position="289"/>
        <end position="330"/>
    </location>
</feature>
<feature type="domain" description="OmpA-like" evidence="7">
    <location>
        <begin position="365"/>
        <end position="483"/>
    </location>
</feature>
<dbReference type="Proteomes" id="UP000445000">
    <property type="component" value="Unassembled WGS sequence"/>
</dbReference>
<keyword evidence="6" id="KW-0732">Signal</keyword>
<reference evidence="9" key="1">
    <citation type="submission" date="2020-01" db="EMBL/GenBank/DDBJ databases">
        <title>'Steroidobacter agaridevorans' sp. nov., agar-degrading bacteria isolated from rhizosphere soils.</title>
        <authorList>
            <person name="Ikenaga M."/>
            <person name="Kataoka M."/>
            <person name="Murouchi A."/>
            <person name="Katsuragi S."/>
            <person name="Sakai M."/>
        </authorList>
    </citation>
    <scope>NUCLEOTIDE SEQUENCE [LARGE SCALE GENOMIC DNA]</scope>
    <source>
        <strain evidence="9">YU21-B</strain>
    </source>
</reference>
<dbReference type="InterPro" id="IPR006665">
    <property type="entry name" value="OmpA-like"/>
</dbReference>
<gene>
    <name evidence="8" type="ORF">GCM10011487_13770</name>
</gene>
<keyword evidence="5" id="KW-0175">Coiled coil</keyword>
<evidence type="ECO:0000256" key="2">
    <source>
        <dbReference type="ARBA" id="ARBA00023136"/>
    </source>
</evidence>
<feature type="signal peptide" evidence="6">
    <location>
        <begin position="1"/>
        <end position="22"/>
    </location>
</feature>
<keyword evidence="9" id="KW-1185">Reference proteome</keyword>
<keyword evidence="2 4" id="KW-0472">Membrane</keyword>
<dbReference type="Gene3D" id="3.30.1330.60">
    <property type="entry name" value="OmpA-like domain"/>
    <property type="match status" value="1"/>
</dbReference>
<evidence type="ECO:0000256" key="1">
    <source>
        <dbReference type="ARBA" id="ARBA00004442"/>
    </source>
</evidence>
<dbReference type="InterPro" id="IPR050330">
    <property type="entry name" value="Bact_OuterMem_StrucFunc"/>
</dbReference>
<dbReference type="SUPFAM" id="SSF103088">
    <property type="entry name" value="OmpA-like"/>
    <property type="match status" value="1"/>
</dbReference>
<evidence type="ECO:0000256" key="3">
    <source>
        <dbReference type="ARBA" id="ARBA00023237"/>
    </source>
</evidence>